<dbReference type="InterPro" id="IPR031466">
    <property type="entry name" value="MIIP"/>
</dbReference>
<comment type="caution">
    <text evidence="2">The sequence shown here is derived from an EMBL/GenBank/DDBJ whole genome shotgun (WGS) entry which is preliminary data.</text>
</comment>
<dbReference type="RefSeq" id="XP_021402880.1">
    <property type="nucleotide sequence ID" value="XM_021547205.2"/>
</dbReference>
<dbReference type="RefSeq" id="XP_021402882.1">
    <property type="nucleotide sequence ID" value="XM_021547207.2"/>
</dbReference>
<dbReference type="GO" id="GO:0030336">
    <property type="term" value="P:negative regulation of cell migration"/>
    <property type="evidence" value="ECO:0007669"/>
    <property type="project" value="InterPro"/>
</dbReference>
<feature type="compositionally biased region" description="Low complexity" evidence="1">
    <location>
        <begin position="81"/>
        <end position="94"/>
    </location>
</feature>
<feature type="region of interest" description="Disordered" evidence="1">
    <location>
        <begin position="135"/>
        <end position="155"/>
    </location>
</feature>
<dbReference type="GO" id="GO:0010972">
    <property type="term" value="P:negative regulation of G2/M transition of mitotic cell cycle"/>
    <property type="evidence" value="ECO:0007669"/>
    <property type="project" value="InterPro"/>
</dbReference>
<feature type="region of interest" description="Disordered" evidence="1">
    <location>
        <begin position="74"/>
        <end position="118"/>
    </location>
</feature>
<reference evidence="2 3" key="1">
    <citation type="submission" date="2017-05" db="EMBL/GenBank/DDBJ databases">
        <title>Genome of assembly of the Bengalese finch, Lonchura striata domestica.</title>
        <authorList>
            <person name="Colquitt B.M."/>
            <person name="Brainard M.S."/>
        </authorList>
    </citation>
    <scope>NUCLEOTIDE SEQUENCE [LARGE SCALE GENOMIC DNA]</scope>
    <source>
        <strain evidence="2">White83orange57</strain>
    </source>
</reference>
<dbReference type="KEGG" id="lsr:110479722"/>
<feature type="compositionally biased region" description="Polar residues" evidence="1">
    <location>
        <begin position="448"/>
        <end position="467"/>
    </location>
</feature>
<organism evidence="2 3">
    <name type="scientific">Lonchura striata</name>
    <name type="common">white-rumped munia</name>
    <dbReference type="NCBI Taxonomy" id="40157"/>
    <lineage>
        <taxon>Eukaryota</taxon>
        <taxon>Metazoa</taxon>
        <taxon>Chordata</taxon>
        <taxon>Craniata</taxon>
        <taxon>Vertebrata</taxon>
        <taxon>Euteleostomi</taxon>
        <taxon>Archelosauria</taxon>
        <taxon>Archosauria</taxon>
        <taxon>Dinosauria</taxon>
        <taxon>Saurischia</taxon>
        <taxon>Theropoda</taxon>
        <taxon>Coelurosauria</taxon>
        <taxon>Aves</taxon>
        <taxon>Neognathae</taxon>
        <taxon>Neoaves</taxon>
        <taxon>Telluraves</taxon>
        <taxon>Australaves</taxon>
        <taxon>Passeriformes</taxon>
        <taxon>Passeroidea</taxon>
        <taxon>Estrildidae</taxon>
        <taxon>Estrildinae</taxon>
        <taxon>Lonchura</taxon>
    </lineage>
</organism>
<accession>A0A218UAA6</accession>
<proteinExistence type="predicted"/>
<dbReference type="Pfam" id="PF15734">
    <property type="entry name" value="MIIP"/>
    <property type="match status" value="1"/>
</dbReference>
<evidence type="ECO:0000313" key="3">
    <source>
        <dbReference type="Proteomes" id="UP000197619"/>
    </source>
</evidence>
<gene>
    <name evidence="2" type="primary">MIIP</name>
    <name evidence="2" type="ORF">RLOC_00008594</name>
</gene>
<dbReference type="GeneID" id="110479722"/>
<feature type="region of interest" description="Disordered" evidence="1">
    <location>
        <begin position="447"/>
        <end position="467"/>
    </location>
</feature>
<evidence type="ECO:0000256" key="1">
    <source>
        <dbReference type="SAM" id="MobiDB-lite"/>
    </source>
</evidence>
<name>A0A218UAA6_9PASE</name>
<dbReference type="Proteomes" id="UP000197619">
    <property type="component" value="Unassembled WGS sequence"/>
</dbReference>
<keyword evidence="3" id="KW-1185">Reference proteome</keyword>
<feature type="compositionally biased region" description="Polar residues" evidence="1">
    <location>
        <begin position="95"/>
        <end position="112"/>
    </location>
</feature>
<dbReference type="EMBL" id="MUZQ01000522">
    <property type="protein sequence ID" value="OWK50606.1"/>
    <property type="molecule type" value="Genomic_DNA"/>
</dbReference>
<dbReference type="CTD" id="60672"/>
<protein>
    <submittedName>
        <fullName evidence="2">Migration and invasion-inhibitory protein</fullName>
    </submittedName>
</protein>
<dbReference type="AlphaFoldDB" id="A0A218UAA6"/>
<sequence>MDLELLKRLRQASQDLLQRLRMKQEEIRKGLPSKQLLPASLHGSAAAERCTPLPRRVKENEVDAVKPTADPGIMVSVEPRAGSALSSSQSSNSARGVQQQQVSTQEGASLHSSFPEKEKNVMPVSAVITCGREISSVDGDGGAQGSPEKESFSLGHGEDRKQLALLHGSHERSHLGPSLSRVQNKETSEQHVVIREPHIPKSILLMSQSKELKKEPRHVTFQPDPEEDAIPVSSWSARPFLGYDWIAGLLDTKSSVTEKSDQYFAELQEFRQSNRETCIHQQHLEPKALDCTGPEEELDLITDSHKCFYCYGLNQRLFTVPVDSESACPVCKIPRTHQPPGTLEEPTYVRVSIPRSALLPAYKYKAHRRRSFEPADDLALPSHCLAGWENMVPSSNTLLSNLDLRASLEEKASPCPHLDSVSRVSGEARTDKFLHLPHLAHLRCSRANPGTRQQLSVQTPLPQHSGS</sequence>
<dbReference type="PANTHER" id="PTHR34831">
    <property type="entry name" value="MIGRATION AND INVASION-INHIBITORY PROTEIN"/>
    <property type="match status" value="1"/>
</dbReference>
<dbReference type="PANTHER" id="PTHR34831:SF1">
    <property type="entry name" value="MIGRATION AND INVASION-INHIBITORY PROTEIN"/>
    <property type="match status" value="1"/>
</dbReference>
<evidence type="ECO:0000313" key="2">
    <source>
        <dbReference type="EMBL" id="OWK50606.1"/>
    </source>
</evidence>